<evidence type="ECO:0000313" key="11">
    <source>
        <dbReference type="EMBL" id="POR52553.1"/>
    </source>
</evidence>
<dbReference type="GO" id="GO:0030256">
    <property type="term" value="C:type I protein secretion system complex"/>
    <property type="evidence" value="ECO:0007669"/>
    <property type="project" value="InterPro"/>
</dbReference>
<dbReference type="Pfam" id="PF00005">
    <property type="entry name" value="ABC_tran"/>
    <property type="match status" value="1"/>
</dbReference>
<evidence type="ECO:0000256" key="7">
    <source>
        <dbReference type="ARBA" id="ARBA00023136"/>
    </source>
</evidence>
<reference evidence="11 12" key="1">
    <citation type="submission" date="2018-01" db="EMBL/GenBank/DDBJ databases">
        <title>Genomic Encyclopedia of Type Strains, Phase III (KMG-III): the genomes of soil and plant-associated and newly described type strains.</title>
        <authorList>
            <person name="Whitman W."/>
        </authorList>
    </citation>
    <scope>NUCLEOTIDE SEQUENCE [LARGE SCALE GENOMIC DNA]</scope>
    <source>
        <strain evidence="11 12">1131</strain>
    </source>
</reference>
<dbReference type="PROSITE" id="PS00211">
    <property type="entry name" value="ABC_TRANSPORTER_1"/>
    <property type="match status" value="1"/>
</dbReference>
<evidence type="ECO:0000256" key="2">
    <source>
        <dbReference type="ARBA" id="ARBA00005417"/>
    </source>
</evidence>
<dbReference type="PROSITE" id="PS50929">
    <property type="entry name" value="ABC_TM1F"/>
    <property type="match status" value="1"/>
</dbReference>
<dbReference type="InterPro" id="IPR010128">
    <property type="entry name" value="ATPase_T1SS_PrtD-like"/>
</dbReference>
<evidence type="ECO:0000256" key="5">
    <source>
        <dbReference type="ARBA" id="ARBA00022840"/>
    </source>
</evidence>
<feature type="transmembrane region" description="Helical" evidence="8">
    <location>
        <begin position="132"/>
        <end position="154"/>
    </location>
</feature>
<dbReference type="Pfam" id="PF00664">
    <property type="entry name" value="ABC_membrane"/>
    <property type="match status" value="1"/>
</dbReference>
<dbReference type="InterPro" id="IPR036640">
    <property type="entry name" value="ABC1_TM_sf"/>
</dbReference>
<feature type="domain" description="ABC transmembrane type-1" evidence="10">
    <location>
        <begin position="26"/>
        <end position="304"/>
    </location>
</feature>
<dbReference type="InterPro" id="IPR027417">
    <property type="entry name" value="P-loop_NTPase"/>
</dbReference>
<keyword evidence="12" id="KW-1185">Reference proteome</keyword>
<dbReference type="NCBIfam" id="TIGR01842">
    <property type="entry name" value="type_I_sec_PrtD"/>
    <property type="match status" value="1"/>
</dbReference>
<keyword evidence="4" id="KW-0547">Nucleotide-binding</keyword>
<feature type="transmembrane region" description="Helical" evidence="8">
    <location>
        <begin position="260"/>
        <end position="284"/>
    </location>
</feature>
<dbReference type="GO" id="GO:0005524">
    <property type="term" value="F:ATP binding"/>
    <property type="evidence" value="ECO:0007669"/>
    <property type="project" value="UniProtKB-KW"/>
</dbReference>
<proteinExistence type="inferred from homology"/>
<dbReference type="SUPFAM" id="SSF90123">
    <property type="entry name" value="ABC transporter transmembrane region"/>
    <property type="match status" value="1"/>
</dbReference>
<evidence type="ECO:0000256" key="6">
    <source>
        <dbReference type="ARBA" id="ARBA00022989"/>
    </source>
</evidence>
<dbReference type="EMBL" id="PQFZ01000005">
    <property type="protein sequence ID" value="POR52553.1"/>
    <property type="molecule type" value="Genomic_DNA"/>
</dbReference>
<comment type="similarity">
    <text evidence="2">Belongs to the ABC transporter superfamily.</text>
</comment>
<evidence type="ECO:0000256" key="1">
    <source>
        <dbReference type="ARBA" id="ARBA00004651"/>
    </source>
</evidence>
<dbReference type="Gene3D" id="1.20.1560.10">
    <property type="entry name" value="ABC transporter type 1, transmembrane domain"/>
    <property type="match status" value="1"/>
</dbReference>
<feature type="transmembrane region" description="Helical" evidence="8">
    <location>
        <begin position="59"/>
        <end position="79"/>
    </location>
</feature>
<dbReference type="GO" id="GO:0034040">
    <property type="term" value="F:ATPase-coupled lipid transmembrane transporter activity"/>
    <property type="evidence" value="ECO:0007669"/>
    <property type="project" value="TreeGrafter"/>
</dbReference>
<evidence type="ECO:0000256" key="3">
    <source>
        <dbReference type="ARBA" id="ARBA00022692"/>
    </source>
</evidence>
<feature type="transmembrane region" description="Helical" evidence="8">
    <location>
        <begin position="21"/>
        <end position="47"/>
    </location>
</feature>
<dbReference type="Gene3D" id="3.40.50.300">
    <property type="entry name" value="P-loop containing nucleotide triphosphate hydrolases"/>
    <property type="match status" value="1"/>
</dbReference>
<dbReference type="InterPro" id="IPR039421">
    <property type="entry name" value="Type_1_exporter"/>
</dbReference>
<comment type="subcellular location">
    <subcellularLocation>
        <location evidence="1">Cell membrane</location>
        <topology evidence="1">Multi-pass membrane protein</topology>
    </subcellularLocation>
</comment>
<evidence type="ECO:0000313" key="12">
    <source>
        <dbReference type="Proteomes" id="UP000236919"/>
    </source>
</evidence>
<evidence type="ECO:0000256" key="4">
    <source>
        <dbReference type="ARBA" id="ARBA00022741"/>
    </source>
</evidence>
<dbReference type="InterPro" id="IPR011527">
    <property type="entry name" value="ABC1_TM_dom"/>
</dbReference>
<dbReference type="SUPFAM" id="SSF52540">
    <property type="entry name" value="P-loop containing nucleoside triphosphate hydrolases"/>
    <property type="match status" value="1"/>
</dbReference>
<dbReference type="PANTHER" id="PTHR24221">
    <property type="entry name" value="ATP-BINDING CASSETTE SUB-FAMILY B"/>
    <property type="match status" value="1"/>
</dbReference>
<comment type="caution">
    <text evidence="11">The sequence shown here is derived from an EMBL/GenBank/DDBJ whole genome shotgun (WGS) entry which is preliminary data.</text>
</comment>
<sequence>MRRREHRSGVMSGVRSELESIGSWLLWVAIFSAFISILYLAGTLYMLQVYDRVLTSRSLPTLLALSAIAFAAYLFQGIIDAVRARMLARIGARFEQMLSLRAYAMTVELPVRGSPDQQDVAPIRDLDQVRSFLAGLGPAALFDLPFAPLFIIVAFLLHPWLGWFALLGAVLVVAVAACTEMQSRAPARAFSAISLERQALLDATRRNAEVICALGMRQAFAGRYREINDRLAGQALRRSDVVSATGALAKTLRLVLQSGAIGLGAYLAITGAISGGAIIAASILTARALAPIEAAIQHWKGFIAARQALGRLDRDLAAHPTGEREFALPAPEARLEVENLVVTPPRASLPVLKGVSLQLSAGDALGIIGPTGSGKSTLARALVGVWPAAMGKLRLDGADLAQWGDELGRHVGYLPQDIELFEGTVAQNIARFRNFTGSAAIIAAARAAAAHDLILGLPQGYQTQIGPSGVLLSGGQRQRIALARALFGDPFLIVLDEPNGNLDREGDEALSQAIASVRSRGGVVVIITHRPSGLASVNLVALLDGGRITMLGARDEIIRALTRPASPPAPAGHVRPTFA</sequence>
<dbReference type="GO" id="GO:0016887">
    <property type="term" value="F:ATP hydrolysis activity"/>
    <property type="evidence" value="ECO:0007669"/>
    <property type="project" value="InterPro"/>
</dbReference>
<organism evidence="11 12">
    <name type="scientific">Bosea psychrotolerans</name>
    <dbReference type="NCBI Taxonomy" id="1871628"/>
    <lineage>
        <taxon>Bacteria</taxon>
        <taxon>Pseudomonadati</taxon>
        <taxon>Pseudomonadota</taxon>
        <taxon>Alphaproteobacteria</taxon>
        <taxon>Hyphomicrobiales</taxon>
        <taxon>Boseaceae</taxon>
        <taxon>Bosea</taxon>
    </lineage>
</organism>
<dbReference type="PROSITE" id="PS50893">
    <property type="entry name" value="ABC_TRANSPORTER_2"/>
    <property type="match status" value="1"/>
</dbReference>
<dbReference type="InterPro" id="IPR017871">
    <property type="entry name" value="ABC_transporter-like_CS"/>
</dbReference>
<dbReference type="GO" id="GO:0005886">
    <property type="term" value="C:plasma membrane"/>
    <property type="evidence" value="ECO:0007669"/>
    <property type="project" value="UniProtKB-SubCell"/>
</dbReference>
<dbReference type="SMART" id="SM00382">
    <property type="entry name" value="AAA"/>
    <property type="match status" value="1"/>
</dbReference>
<protein>
    <submittedName>
        <fullName evidence="11">PrtD family type I secretion system ABC transporter</fullName>
    </submittedName>
</protein>
<evidence type="ECO:0000259" key="10">
    <source>
        <dbReference type="PROSITE" id="PS50929"/>
    </source>
</evidence>
<dbReference type="AlphaFoldDB" id="A0A2S4MCS2"/>
<keyword evidence="6 8" id="KW-1133">Transmembrane helix</keyword>
<dbReference type="InterPro" id="IPR003439">
    <property type="entry name" value="ABC_transporter-like_ATP-bd"/>
</dbReference>
<keyword evidence="7 8" id="KW-0472">Membrane</keyword>
<keyword evidence="3 8" id="KW-0812">Transmembrane</keyword>
<dbReference type="PANTHER" id="PTHR24221:SF248">
    <property type="entry name" value="ABC TRANSPORTER TRANSMEMBRANE REGION"/>
    <property type="match status" value="1"/>
</dbReference>
<keyword evidence="5" id="KW-0067">ATP-binding</keyword>
<evidence type="ECO:0000259" key="9">
    <source>
        <dbReference type="PROSITE" id="PS50893"/>
    </source>
</evidence>
<dbReference type="Proteomes" id="UP000236919">
    <property type="component" value="Unassembled WGS sequence"/>
</dbReference>
<feature type="transmembrane region" description="Helical" evidence="8">
    <location>
        <begin position="160"/>
        <end position="178"/>
    </location>
</feature>
<accession>A0A2S4MCS2</accession>
<name>A0A2S4MCS2_9HYPH</name>
<feature type="domain" description="ABC transporter" evidence="9">
    <location>
        <begin position="335"/>
        <end position="570"/>
    </location>
</feature>
<evidence type="ECO:0000256" key="8">
    <source>
        <dbReference type="SAM" id="Phobius"/>
    </source>
</evidence>
<dbReference type="GO" id="GO:0030253">
    <property type="term" value="P:protein secretion by the type I secretion system"/>
    <property type="evidence" value="ECO:0007669"/>
    <property type="project" value="InterPro"/>
</dbReference>
<dbReference type="InterPro" id="IPR003593">
    <property type="entry name" value="AAA+_ATPase"/>
</dbReference>
<gene>
    <name evidence="11" type="ORF">CYD53_105218</name>
</gene>
<dbReference type="GO" id="GO:0140359">
    <property type="term" value="F:ABC-type transporter activity"/>
    <property type="evidence" value="ECO:0007669"/>
    <property type="project" value="InterPro"/>
</dbReference>
<dbReference type="OrthoDB" id="9808328at2"/>